<organism evidence="2 3">
    <name type="scientific">Sporidiobolus salmonicolor</name>
    <name type="common">Yeast-like fungus</name>
    <name type="synonym">Sporobolomyces salmonicolor</name>
    <dbReference type="NCBI Taxonomy" id="5005"/>
    <lineage>
        <taxon>Eukaryota</taxon>
        <taxon>Fungi</taxon>
        <taxon>Dikarya</taxon>
        <taxon>Basidiomycota</taxon>
        <taxon>Pucciniomycotina</taxon>
        <taxon>Microbotryomycetes</taxon>
        <taxon>Sporidiobolales</taxon>
        <taxon>Sporidiobolaceae</taxon>
        <taxon>Sporobolomyces</taxon>
    </lineage>
</organism>
<feature type="region of interest" description="Disordered" evidence="1">
    <location>
        <begin position="136"/>
        <end position="181"/>
    </location>
</feature>
<sequence>NSHLHKRTSSYATVTVTPFTPRKRHSGAGSSSIAYRLLPESSNGDLRRRAMGRPLPALDVLGASDCTHDQGRETSRMASRRRVTILICLAVGILLLGERSWNWSSSLFAASDGLQQGTFDSAKGKSVVEQARVDPGDNGLQVANAHDHRPLPQHGHAPPLPPGAGPPPPRPPPPELPNDKMVKLPIRPADQAAPPPPSHDLELTSATDPDAWQRFILVGWMGEQETKAQAHLYQLGLLALALNRTLVLPGVKRSRFGTCYSANPFSLYYAADSLDTFNIPYITSDDFFTWTERQRSPPSAQSITLTRGDPVPAESVNFPPDKMCLSAARLDWAKHEPQAYFSSSNDWKNASVRAQFAEQVVGSLLRQDDPDSMTVSSSSSDSPSSSHAPSVLVFQFNLRYPFLTPSSIATLSPYTFPTPRPYTYFPYSSHWTALGHSIAQNLSPYVAIHWRTETLDVDRIAPCGQQLVHKLREIREKHPEIKTLYLATDYPLELLRNGRPHAEGDVMAHSGTMGKTLTPAHHDAMRSFLDALERSNEAGEEGRFRLTTFLEEQRRVPLPQELRELLPPGSSGLEDLDGAIVGIVDKIVLSEAELFYAGLPVSSSPRDGCAKMSQFTTQVESRRSEALARSASEEEQTSLWNVVGHFSMDGRDKS</sequence>
<proteinExistence type="predicted"/>
<gene>
    <name evidence="2" type="primary">SPOSA6832_04961</name>
</gene>
<feature type="region of interest" description="Disordered" evidence="1">
    <location>
        <begin position="367"/>
        <end position="387"/>
    </location>
</feature>
<feature type="compositionally biased region" description="Pro residues" evidence="1">
    <location>
        <begin position="158"/>
        <end position="176"/>
    </location>
</feature>
<dbReference type="Gene3D" id="3.40.50.11350">
    <property type="match status" value="1"/>
</dbReference>
<evidence type="ECO:0000256" key="1">
    <source>
        <dbReference type="SAM" id="MobiDB-lite"/>
    </source>
</evidence>
<feature type="region of interest" description="Disordered" evidence="1">
    <location>
        <begin position="187"/>
        <end position="206"/>
    </location>
</feature>
<keyword evidence="3" id="KW-1185">Reference proteome</keyword>
<evidence type="ECO:0000313" key="3">
    <source>
        <dbReference type="Proteomes" id="UP000243876"/>
    </source>
</evidence>
<accession>A0A0D6ETY9</accession>
<feature type="non-terminal residue" evidence="2">
    <location>
        <position position="1"/>
    </location>
</feature>
<feature type="compositionally biased region" description="Low complexity" evidence="1">
    <location>
        <begin position="372"/>
        <end position="387"/>
    </location>
</feature>
<feature type="compositionally biased region" description="Polar residues" evidence="1">
    <location>
        <begin position="9"/>
        <end position="18"/>
    </location>
</feature>
<dbReference type="OrthoDB" id="2020419at2759"/>
<name>A0A0D6ETY9_SPOSA</name>
<dbReference type="EMBL" id="CENE01000048">
    <property type="protein sequence ID" value="CEQ43070.1"/>
    <property type="molecule type" value="Genomic_DNA"/>
</dbReference>
<dbReference type="AlphaFoldDB" id="A0A0D6ETY9"/>
<protein>
    <submittedName>
        <fullName evidence="2">SPOSA6832_04961-mRNA-1:cds</fullName>
    </submittedName>
</protein>
<evidence type="ECO:0000313" key="2">
    <source>
        <dbReference type="EMBL" id="CEQ43070.1"/>
    </source>
</evidence>
<reference evidence="3" key="1">
    <citation type="submission" date="2015-02" db="EMBL/GenBank/DDBJ databases">
        <authorList>
            <person name="Gon?alves P."/>
        </authorList>
    </citation>
    <scope>NUCLEOTIDE SEQUENCE [LARGE SCALE GENOMIC DNA]</scope>
</reference>
<feature type="region of interest" description="Disordered" evidence="1">
    <location>
        <begin position="1"/>
        <end position="31"/>
    </location>
</feature>
<dbReference type="Proteomes" id="UP000243876">
    <property type="component" value="Unassembled WGS sequence"/>
</dbReference>